<dbReference type="EMBL" id="NPCC01000008">
    <property type="protein sequence ID" value="PAE89507.1"/>
    <property type="molecule type" value="Genomic_DNA"/>
</dbReference>
<dbReference type="InterPro" id="IPR014957">
    <property type="entry name" value="IDEAL_dom"/>
</dbReference>
<dbReference type="AlphaFoldDB" id="A0A268P198"/>
<protein>
    <submittedName>
        <fullName evidence="1">IDEAL domain-containing protein</fullName>
    </submittedName>
</protein>
<sequence>MEKPFRLDGDVYRQLSIINRLELRADLTVQSLYAKAVLEYSLYHFREQHLKEQIDQALEQRDEQAFYSLTEALNDHRDRYKGGRTLHENGFRLHLTFQ</sequence>
<reference evidence="1 2" key="1">
    <citation type="submission" date="2017-07" db="EMBL/GenBank/DDBJ databases">
        <title>Isolation and whole genome analysis of endospore-forming bacteria from heroin.</title>
        <authorList>
            <person name="Kalinowski J."/>
            <person name="Ahrens B."/>
            <person name="Al-Dilaimi A."/>
            <person name="Winkler A."/>
            <person name="Wibberg D."/>
            <person name="Schleenbecker U."/>
            <person name="Ruckert C."/>
            <person name="Wolfel R."/>
            <person name="Grass G."/>
        </authorList>
    </citation>
    <scope>NUCLEOTIDE SEQUENCE [LARGE SCALE GENOMIC DNA]</scope>
    <source>
        <strain evidence="1 2">7539</strain>
    </source>
</reference>
<dbReference type="SMART" id="SM00914">
    <property type="entry name" value="IDEAL"/>
    <property type="match status" value="1"/>
</dbReference>
<evidence type="ECO:0000313" key="2">
    <source>
        <dbReference type="Proteomes" id="UP000216207"/>
    </source>
</evidence>
<evidence type="ECO:0000313" key="1">
    <source>
        <dbReference type="EMBL" id="PAE89507.1"/>
    </source>
</evidence>
<accession>A0A268P198</accession>
<dbReference type="InterPro" id="IPR027393">
    <property type="entry name" value="Virus_scaffolding_prot_C"/>
</dbReference>
<organism evidence="1 2">
    <name type="scientific">Shouchella clausii</name>
    <name type="common">Alkalihalobacillus clausii</name>
    <dbReference type="NCBI Taxonomy" id="79880"/>
    <lineage>
        <taxon>Bacteria</taxon>
        <taxon>Bacillati</taxon>
        <taxon>Bacillota</taxon>
        <taxon>Bacilli</taxon>
        <taxon>Bacillales</taxon>
        <taxon>Bacillaceae</taxon>
        <taxon>Shouchella</taxon>
    </lineage>
</organism>
<dbReference type="Gene3D" id="4.10.810.10">
    <property type="entry name" value="Virus Scaffolding Protein, Chain A"/>
    <property type="match status" value="1"/>
</dbReference>
<name>A0A268P198_SHOCL</name>
<proteinExistence type="predicted"/>
<dbReference type="Proteomes" id="UP000216207">
    <property type="component" value="Unassembled WGS sequence"/>
</dbReference>
<comment type="caution">
    <text evidence="1">The sequence shown here is derived from an EMBL/GenBank/DDBJ whole genome shotgun (WGS) entry which is preliminary data.</text>
</comment>
<dbReference type="Pfam" id="PF08858">
    <property type="entry name" value="IDEAL"/>
    <property type="match status" value="1"/>
</dbReference>
<dbReference type="RefSeq" id="WP_035201783.1">
    <property type="nucleotide sequence ID" value="NZ_BOQQ01000002.1"/>
</dbReference>
<gene>
    <name evidence="1" type="ORF">CHH72_07665</name>
</gene>